<dbReference type="InterPro" id="IPR038726">
    <property type="entry name" value="PDDEXK_AddAB-type"/>
</dbReference>
<dbReference type="InterPro" id="IPR027417">
    <property type="entry name" value="P-loop_NTPase"/>
</dbReference>
<dbReference type="NCBIfam" id="TIGR02786">
    <property type="entry name" value="addB_alphas"/>
    <property type="match status" value="1"/>
</dbReference>
<feature type="domain" description="PD-(D/E)XK endonuclease-like" evidence="1">
    <location>
        <begin position="712"/>
        <end position="909"/>
    </location>
</feature>
<protein>
    <submittedName>
        <fullName evidence="2">Double-strand break repair protein AddB</fullName>
    </submittedName>
</protein>
<organism evidence="2 3">
    <name type="scientific">Parasulfitobacter algicola</name>
    <dbReference type="NCBI Taxonomy" id="2614809"/>
    <lineage>
        <taxon>Bacteria</taxon>
        <taxon>Pseudomonadati</taxon>
        <taxon>Pseudomonadota</taxon>
        <taxon>Alphaproteobacteria</taxon>
        <taxon>Rhodobacterales</taxon>
        <taxon>Roseobacteraceae</taxon>
        <taxon>Parasulfitobacter</taxon>
    </lineage>
</organism>
<dbReference type="Proteomes" id="UP000777935">
    <property type="component" value="Unassembled WGS sequence"/>
</dbReference>
<dbReference type="SUPFAM" id="SSF52540">
    <property type="entry name" value="P-loop containing nucleoside triphosphate hydrolases"/>
    <property type="match status" value="1"/>
</dbReference>
<dbReference type="Pfam" id="PF12705">
    <property type="entry name" value="PDDEXK_1"/>
    <property type="match status" value="1"/>
</dbReference>
<comment type="caution">
    <text evidence="2">The sequence shown here is derived from an EMBL/GenBank/DDBJ whole genome shotgun (WGS) entry which is preliminary data.</text>
</comment>
<dbReference type="InterPro" id="IPR014153">
    <property type="entry name" value="Ds_break_AddB"/>
</dbReference>
<dbReference type="InterPro" id="IPR011604">
    <property type="entry name" value="PDDEXK-like_dom_sf"/>
</dbReference>
<reference evidence="2 3" key="1">
    <citation type="submission" date="2020-06" db="EMBL/GenBank/DDBJ databases">
        <title>Sulfitobacter algicola sp. nov., isolated from green algae.</title>
        <authorList>
            <person name="Wang C."/>
        </authorList>
    </citation>
    <scope>NUCLEOTIDE SEQUENCE [LARGE SCALE GENOMIC DNA]</scope>
    <source>
        <strain evidence="2 3">1151</strain>
    </source>
</reference>
<gene>
    <name evidence="2" type="primary">addB</name>
    <name evidence="2" type="ORF">HRQ87_02165</name>
</gene>
<accession>A0ABX2IL49</accession>
<evidence type="ECO:0000313" key="2">
    <source>
        <dbReference type="EMBL" id="NSX53596.1"/>
    </source>
</evidence>
<evidence type="ECO:0000259" key="1">
    <source>
        <dbReference type="Pfam" id="PF12705"/>
    </source>
</evidence>
<name>A0ABX2IL49_9RHOB</name>
<proteinExistence type="predicted"/>
<dbReference type="RefSeq" id="WP_174134735.1">
    <property type="nucleotide sequence ID" value="NZ_JABUFE010000001.1"/>
</dbReference>
<dbReference type="Gene3D" id="3.90.320.10">
    <property type="match status" value="1"/>
</dbReference>
<sequence length="980" mass="109246">MFDPADTPRIFGLSPGVDFAAALIAGLNTRLHYHPPEAMARVQIYVNTRRMQRRLRKLFDAGPPCLLPQIKLVSDIGGTVIQNDIPPATPKLRRRLELTQLIGQLLEQQPDLAPRTALYDLADSLADLMDEMQGEGVTPDVIKSLDVSDQSGHWQRALEFIRIVQRYFEKDAQPDQEARQRLIINNMVSRWDAEPPENPVLIAGSTGSRGATALLMQAVAKLPQGAVILPGFDFHQPAEVWSKIDSADGLEDHPQYRFQALLSKLDMTAKQVAEWHNTAPPNQDRNRFVSLALRPAPVTDQWLTDGPKLGNLVSAMQDVTLVQAPSPRIEALAIALRLRHAAETGQTAALITPDRQLARQVTAALDRWRIIPDDSAGVPLTQSSPGRFLLQIAGLFQKTMTSKALLALLKDPICNTGGKTRGPHLLWTRELELWLRRHGPPFPSADTMIHWASLQSEDDGRLVWAEWIGRFLTALNVIKDGHLETIIRAHLDLADRLARGPDGDTNGKLWINDAGVEAAKVIQNFQEEAAFAGDLSVFDYNALLFGVLNQVEVRNAEKPHPKILIWGTLEARVQGADLTIIANLNEGTWPNAPTPDPWLNRALRKKAGLLLPDRKIGLLAHDFQQAVGASEVWLTRPIRDSEAETVPSRWLNRIINLLRGLDAQGGQAALDDMCTRGDHWIALAEHIEMPQTSEPSVLRPSPRPPISARPKELSVTRFKTLVRDPYAIYAQYVLRLKQLDPLHRQPDAPLRGTILHDVFEQFVANNQDETREQAKSRLIAIADQVLMEQAPWPASRRIWRAKLIRVSDIFLDGEDVRRILGHPVALEKSGRADLRGLDFTITAKADRIDRSPTGSVYVYDYKTGTPPSTKEQIYFDRQLLLQAALIEQGAFKDIGPAPIAGAEFIGLGGTPKNIPAPLEELTIEQVWDDLHDLVAAYLTESQGFTARRSMQKDTDVSPYDQLSRFGEWDATMPPTPKDVR</sequence>
<keyword evidence="3" id="KW-1185">Reference proteome</keyword>
<evidence type="ECO:0000313" key="3">
    <source>
        <dbReference type="Proteomes" id="UP000777935"/>
    </source>
</evidence>
<dbReference type="EMBL" id="JABUFE010000001">
    <property type="protein sequence ID" value="NSX53596.1"/>
    <property type="molecule type" value="Genomic_DNA"/>
</dbReference>